<evidence type="ECO:0000313" key="2">
    <source>
        <dbReference type="Proteomes" id="UP000789831"/>
    </source>
</evidence>
<accession>A0A9N9FGB1</accession>
<proteinExistence type="predicted"/>
<keyword evidence="2" id="KW-1185">Reference proteome</keyword>
<gene>
    <name evidence="1" type="ORF">AGERDE_LOCUS5713</name>
</gene>
<reference evidence="1" key="1">
    <citation type="submission" date="2021-06" db="EMBL/GenBank/DDBJ databases">
        <authorList>
            <person name="Kallberg Y."/>
            <person name="Tangrot J."/>
            <person name="Rosling A."/>
        </authorList>
    </citation>
    <scope>NUCLEOTIDE SEQUENCE</scope>
    <source>
        <strain evidence="1">MT106</strain>
    </source>
</reference>
<protein>
    <submittedName>
        <fullName evidence="1">13207_t:CDS:1</fullName>
    </submittedName>
</protein>
<dbReference type="EMBL" id="CAJVPL010000805">
    <property type="protein sequence ID" value="CAG8531080.1"/>
    <property type="molecule type" value="Genomic_DNA"/>
</dbReference>
<comment type="caution">
    <text evidence="1">The sequence shown here is derived from an EMBL/GenBank/DDBJ whole genome shotgun (WGS) entry which is preliminary data.</text>
</comment>
<evidence type="ECO:0000313" key="1">
    <source>
        <dbReference type="EMBL" id="CAG8531080.1"/>
    </source>
</evidence>
<sequence length="69" mass="7806">MSEYLLIEGSREPLTADIEEPKHEALATERNAETLTYFSPAVDEKIDADKVNARFDQEVLESGYVDDDD</sequence>
<dbReference type="Proteomes" id="UP000789831">
    <property type="component" value="Unassembled WGS sequence"/>
</dbReference>
<dbReference type="AlphaFoldDB" id="A0A9N9FGB1"/>
<organism evidence="1 2">
    <name type="scientific">Ambispora gerdemannii</name>
    <dbReference type="NCBI Taxonomy" id="144530"/>
    <lineage>
        <taxon>Eukaryota</taxon>
        <taxon>Fungi</taxon>
        <taxon>Fungi incertae sedis</taxon>
        <taxon>Mucoromycota</taxon>
        <taxon>Glomeromycotina</taxon>
        <taxon>Glomeromycetes</taxon>
        <taxon>Archaeosporales</taxon>
        <taxon>Ambisporaceae</taxon>
        <taxon>Ambispora</taxon>
    </lineage>
</organism>
<name>A0A9N9FGB1_9GLOM</name>